<accession>A0A9D9BXN3</accession>
<evidence type="ECO:0000256" key="1">
    <source>
        <dbReference type="SAM" id="Phobius"/>
    </source>
</evidence>
<protein>
    <submittedName>
        <fullName evidence="2">Sulfotransferase</fullName>
    </submittedName>
</protein>
<keyword evidence="1" id="KW-0812">Transmembrane</keyword>
<name>A0A9D9BXN3_PROMR</name>
<dbReference type="SUPFAM" id="SSF52540">
    <property type="entry name" value="P-loop containing nucleoside triphosphate hydrolases"/>
    <property type="match status" value="1"/>
</dbReference>
<organism evidence="2">
    <name type="scientific">Prochlorococcus marinus XMU1424</name>
    <dbReference type="NCBI Taxonomy" id="2774497"/>
    <lineage>
        <taxon>Bacteria</taxon>
        <taxon>Bacillati</taxon>
        <taxon>Cyanobacteriota</taxon>
        <taxon>Cyanophyceae</taxon>
        <taxon>Synechococcales</taxon>
        <taxon>Prochlorococcaceae</taxon>
        <taxon>Prochlorococcus</taxon>
    </lineage>
</organism>
<keyword evidence="1" id="KW-0472">Membrane</keyword>
<dbReference type="Pfam" id="PF13469">
    <property type="entry name" value="Sulfotransfer_3"/>
    <property type="match status" value="1"/>
</dbReference>
<evidence type="ECO:0000313" key="2">
    <source>
        <dbReference type="EMBL" id="MBO6987524.1"/>
    </source>
</evidence>
<gene>
    <name evidence="2" type="ORF">JJ833_01525</name>
</gene>
<proteinExistence type="predicted"/>
<sequence>MKSKNSFNRKKIIYIGGYGRSGSTILALILGQHPLILNLGEVGVLYAALKDNRKCTCGESFFNCSFWSELINSNDLIDGELKNRLLDPNLNVSEVLNYVDSVSDINCYVDATKTAWRNLLRPLKLFLSGYDVRLIHLLRKQSEVIKSAKKGKNTDLEFNIPFNDKFVVPKTIISYQISNIITRIYALLFKKKYLLINYEDFLENPINCLKKLQKFVNIDLDCLKLYLDGKHELATGHQINGNRLLRSKKIYFKTCN</sequence>
<dbReference type="AlphaFoldDB" id="A0A9D9BXN3"/>
<dbReference type="EMBL" id="JAEPLE010000001">
    <property type="protein sequence ID" value="MBO6987524.1"/>
    <property type="molecule type" value="Genomic_DNA"/>
</dbReference>
<feature type="transmembrane region" description="Helical" evidence="1">
    <location>
        <begin position="12"/>
        <end position="31"/>
    </location>
</feature>
<dbReference type="InterPro" id="IPR027417">
    <property type="entry name" value="P-loop_NTPase"/>
</dbReference>
<keyword evidence="1" id="KW-1133">Transmembrane helix</keyword>
<reference evidence="2" key="1">
    <citation type="journal article" date="2021" name="Front. Mar. Sci.">
        <title>Genomes of Diverse Isolates of Prochlorococcus High-Light-Adapted Clade II in the Western Pacific Ocean.</title>
        <authorList>
            <person name="Yan W."/>
            <person name="Feng X."/>
            <person name="Zhang W."/>
            <person name="Nawaz M.Z."/>
            <person name="Luo T."/>
            <person name="Zhang R."/>
            <person name="Jiao N."/>
        </authorList>
    </citation>
    <scope>NUCLEOTIDE SEQUENCE</scope>
    <source>
        <strain evidence="2">XMU1424</strain>
    </source>
</reference>
<comment type="caution">
    <text evidence="2">The sequence shown here is derived from an EMBL/GenBank/DDBJ whole genome shotgun (WGS) entry which is preliminary data.</text>
</comment>
<dbReference type="Gene3D" id="3.40.50.300">
    <property type="entry name" value="P-loop containing nucleotide triphosphate hydrolases"/>
    <property type="match status" value="1"/>
</dbReference>